<evidence type="ECO:0000313" key="3">
    <source>
        <dbReference type="Proteomes" id="UP000036923"/>
    </source>
</evidence>
<dbReference type="STRING" id="398512.Bccel_4944"/>
<gene>
    <name evidence="2" type="ORF">Bccel_4944</name>
</gene>
<reference evidence="3" key="1">
    <citation type="submission" date="2015-07" db="EMBL/GenBank/DDBJ databases">
        <title>Near-Complete Genome Sequence of the Cellulolytic Bacterium Bacteroides (Pseudobacteroides) cellulosolvens ATCC 35603.</title>
        <authorList>
            <person name="Dassa B."/>
            <person name="Utturkar S.M."/>
            <person name="Klingeman D.M."/>
            <person name="Hurt R.A."/>
            <person name="Keller M."/>
            <person name="Xu J."/>
            <person name="Reddy Y.H.K."/>
            <person name="Borovok I."/>
            <person name="Grinberg I.R."/>
            <person name="Lamed R."/>
            <person name="Zhivin O."/>
            <person name="Bayer E.A."/>
            <person name="Brown S.D."/>
        </authorList>
    </citation>
    <scope>NUCLEOTIDE SEQUENCE [LARGE SCALE GENOMIC DNA]</scope>
    <source>
        <strain evidence="3">DSM 2933</strain>
    </source>
</reference>
<dbReference type="InterPro" id="IPR002825">
    <property type="entry name" value="Pept_S49_ser-pept_pro"/>
</dbReference>
<dbReference type="PANTHER" id="PTHR35984">
    <property type="entry name" value="PERIPLASMIC SERINE PROTEASE"/>
    <property type="match status" value="1"/>
</dbReference>
<dbReference type="InterPro" id="IPR023562">
    <property type="entry name" value="ClpP/TepA"/>
</dbReference>
<comment type="caution">
    <text evidence="2">The sequence shown here is derived from an EMBL/GenBank/DDBJ whole genome shotgun (WGS) entry which is preliminary data.</text>
</comment>
<feature type="region of interest" description="Disordered" evidence="1">
    <location>
        <begin position="1"/>
        <end position="23"/>
    </location>
</feature>
<accession>A0A0L6JVK5</accession>
<dbReference type="RefSeq" id="WP_201781978.1">
    <property type="nucleotide sequence ID" value="NZ_JQKC01000001.1"/>
</dbReference>
<dbReference type="eggNOG" id="COG0616">
    <property type="taxonomic scope" value="Bacteria"/>
</dbReference>
<dbReference type="Pfam" id="PF00574">
    <property type="entry name" value="CLP_protease"/>
    <property type="match status" value="1"/>
</dbReference>
<proteinExistence type="predicted"/>
<dbReference type="PATRIC" id="fig|398512.5.peg.5183"/>
<dbReference type="EMBL" id="LGTC01000001">
    <property type="protein sequence ID" value="KNY29670.1"/>
    <property type="molecule type" value="Genomic_DNA"/>
</dbReference>
<evidence type="ECO:0000256" key="1">
    <source>
        <dbReference type="SAM" id="MobiDB-lite"/>
    </source>
</evidence>
<dbReference type="SUPFAM" id="SSF52096">
    <property type="entry name" value="ClpP/crotonase"/>
    <property type="match status" value="1"/>
</dbReference>
<dbReference type="AlphaFoldDB" id="A0A0L6JVK5"/>
<dbReference type="Proteomes" id="UP000036923">
    <property type="component" value="Unassembled WGS sequence"/>
</dbReference>
<name>A0A0L6JVK5_9FIRM</name>
<dbReference type="Gene3D" id="3.90.226.10">
    <property type="entry name" value="2-enoyl-CoA Hydratase, Chain A, domain 1"/>
    <property type="match status" value="1"/>
</dbReference>
<sequence>MKFSKKSFADASENTEETMDINNENSSNTFKIKEPPVLFDKTQKLVQKTENILGHKMLVYWMSHRGSVCQNDIIALYEIFKKMGRQEKISIFIKSNGGDVEAALRIVNLIRSYCSNVNVLIPLECASAATMIAMGASEIFMGPLSHLTAIDSSIRHDLSPIDERENRRIRVSQDELQRIITLWENRAHEHHGNPYAEVFKYIHPLVIGALDRSSSLSIKVCKEILSYHLTEESECDRISKHLNSEYPSHGYPITAREASRIGLNVTMLDDELNNALLELNQIYSEMAQRALTDYDEYNYHDNEILNILEAEGIQIYYQNDKDWNYIKEERRYQILNDESSWRKIQMQGSKKTKSILHIG</sequence>
<dbReference type="GO" id="GO:0016020">
    <property type="term" value="C:membrane"/>
    <property type="evidence" value="ECO:0007669"/>
    <property type="project" value="InterPro"/>
</dbReference>
<dbReference type="PANTHER" id="PTHR35984:SF1">
    <property type="entry name" value="PERIPLASMIC SERINE PROTEASE"/>
    <property type="match status" value="1"/>
</dbReference>
<keyword evidence="3" id="KW-1185">Reference proteome</keyword>
<dbReference type="InterPro" id="IPR029045">
    <property type="entry name" value="ClpP/crotonase-like_dom_sf"/>
</dbReference>
<protein>
    <submittedName>
        <fullName evidence="2">ClpP/TepA</fullName>
    </submittedName>
</protein>
<evidence type="ECO:0000313" key="2">
    <source>
        <dbReference type="EMBL" id="KNY29670.1"/>
    </source>
</evidence>
<organism evidence="2 3">
    <name type="scientific">Pseudobacteroides cellulosolvens ATCC 35603 = DSM 2933</name>
    <dbReference type="NCBI Taxonomy" id="398512"/>
    <lineage>
        <taxon>Bacteria</taxon>
        <taxon>Bacillati</taxon>
        <taxon>Bacillota</taxon>
        <taxon>Clostridia</taxon>
        <taxon>Eubacteriales</taxon>
        <taxon>Oscillospiraceae</taxon>
        <taxon>Pseudobacteroides</taxon>
    </lineage>
</organism>